<sequence>MRRETQWWLDARHGVGVVEAPAESTFNKLIDAVEESLGLQGMVAQRRARAARPTPPFKPTLALRPGELVMMDSSPLDVLVVLDDGVVGRLELTTAVDVAMGGLWGVMRPAGSKLTDVAVLLAQMMTPVVMRPGWDAALSMAASVVPHERLTAVDERLKDAAARPVIVPEMVVVDQGKVFVSPATRAACESLGISLQPVPPANGPAKGHVERCFGSINTEFVQWLPGFTGSHVGERGSRVEQEQLWTVSELQALWEEFLVHWHHRPHEGLRHPLMPKKALTPNQMWAALLPVAGYARCRCRRTTSWNCCRCAGNRSQMPASGSTTAPTTIPASTDTADNTPGWPRKRACGRCTTTPTPPPGSGSGCPRGSSR</sequence>
<organism evidence="3 4">
    <name type="scientific">Streptomyces afghaniensis 772</name>
    <dbReference type="NCBI Taxonomy" id="1283301"/>
    <lineage>
        <taxon>Bacteria</taxon>
        <taxon>Bacillati</taxon>
        <taxon>Actinomycetota</taxon>
        <taxon>Actinomycetes</taxon>
        <taxon>Kitasatosporales</taxon>
        <taxon>Streptomycetaceae</taxon>
        <taxon>Streptomyces</taxon>
    </lineage>
</organism>
<dbReference type="PROSITE" id="PS50994">
    <property type="entry name" value="INTEGRASE"/>
    <property type="match status" value="1"/>
</dbReference>
<dbReference type="AlphaFoldDB" id="S4N1E1"/>
<gene>
    <name evidence="3" type="ORF">STAFG_0355</name>
</gene>
<name>S4N1E1_9ACTN</name>
<dbReference type="Proteomes" id="UP000015001">
    <property type="component" value="Unassembled WGS sequence"/>
</dbReference>
<comment type="caution">
    <text evidence="3">The sequence shown here is derived from an EMBL/GenBank/DDBJ whole genome shotgun (WGS) entry which is preliminary data.</text>
</comment>
<evidence type="ECO:0000313" key="4">
    <source>
        <dbReference type="Proteomes" id="UP000015001"/>
    </source>
</evidence>
<feature type="domain" description="Integrase catalytic" evidence="2">
    <location>
        <begin position="61"/>
        <end position="289"/>
    </location>
</feature>
<dbReference type="SUPFAM" id="SSF53098">
    <property type="entry name" value="Ribonuclease H-like"/>
    <property type="match status" value="1"/>
</dbReference>
<dbReference type="InterPro" id="IPR012337">
    <property type="entry name" value="RNaseH-like_sf"/>
</dbReference>
<evidence type="ECO:0000259" key="2">
    <source>
        <dbReference type="PROSITE" id="PS50994"/>
    </source>
</evidence>
<dbReference type="HOGENOM" id="CLU_745793_0_0_11"/>
<dbReference type="InterPro" id="IPR001584">
    <property type="entry name" value="Integrase_cat-core"/>
</dbReference>
<feature type="region of interest" description="Disordered" evidence="1">
    <location>
        <begin position="317"/>
        <end position="371"/>
    </location>
</feature>
<accession>S4N1E1</accession>
<reference evidence="3 4" key="1">
    <citation type="submission" date="2013-02" db="EMBL/GenBank/DDBJ databases">
        <title>Draft Genome Sequence of Streptomyces afghaniensis, Which Produces Compounds of the Julimycin B-Complex.</title>
        <authorList>
            <person name="Gruening B.A."/>
            <person name="Praeg A."/>
            <person name="Erxleben A."/>
            <person name="Guenther S."/>
            <person name="Fiedler H.-P."/>
            <person name="Goodfellow M."/>
            <person name="Mueller M."/>
        </authorList>
    </citation>
    <scope>NUCLEOTIDE SEQUENCE [LARGE SCALE GENOMIC DNA]</scope>
    <source>
        <strain evidence="3 4">772</strain>
    </source>
</reference>
<dbReference type="Gene3D" id="3.30.420.10">
    <property type="entry name" value="Ribonuclease H-like superfamily/Ribonuclease H"/>
    <property type="match status" value="1"/>
</dbReference>
<evidence type="ECO:0000313" key="3">
    <source>
        <dbReference type="EMBL" id="EPJ42580.1"/>
    </source>
</evidence>
<feature type="compositionally biased region" description="Low complexity" evidence="1">
    <location>
        <begin position="318"/>
        <end position="336"/>
    </location>
</feature>
<dbReference type="PATRIC" id="fig|1283301.3.peg.340"/>
<dbReference type="GO" id="GO:0003676">
    <property type="term" value="F:nucleic acid binding"/>
    <property type="evidence" value="ECO:0007669"/>
    <property type="project" value="InterPro"/>
</dbReference>
<dbReference type="EMBL" id="AOPY01001123">
    <property type="protein sequence ID" value="EPJ42580.1"/>
    <property type="molecule type" value="Genomic_DNA"/>
</dbReference>
<protein>
    <recommendedName>
        <fullName evidence="2">Integrase catalytic domain-containing protein</fullName>
    </recommendedName>
</protein>
<evidence type="ECO:0000256" key="1">
    <source>
        <dbReference type="SAM" id="MobiDB-lite"/>
    </source>
</evidence>
<keyword evidence="4" id="KW-1185">Reference proteome</keyword>
<proteinExistence type="predicted"/>
<dbReference type="InterPro" id="IPR036397">
    <property type="entry name" value="RNaseH_sf"/>
</dbReference>
<dbReference type="GO" id="GO:0015074">
    <property type="term" value="P:DNA integration"/>
    <property type="evidence" value="ECO:0007669"/>
    <property type="project" value="InterPro"/>
</dbReference>